<evidence type="ECO:0000313" key="14">
    <source>
        <dbReference type="EMBL" id="BBD98583.1"/>
    </source>
</evidence>
<evidence type="ECO:0000256" key="12">
    <source>
        <dbReference type="PIRSR" id="PIRSR000178-1"/>
    </source>
</evidence>
<dbReference type="InterPro" id="IPR014314">
    <property type="entry name" value="Succ_DH_cytb556"/>
</dbReference>
<keyword evidence="9 12" id="KW-0408">Iron</keyword>
<evidence type="ECO:0000256" key="9">
    <source>
        <dbReference type="ARBA" id="ARBA00023004"/>
    </source>
</evidence>
<comment type="cofactor">
    <cofactor evidence="12">
        <name>heme</name>
        <dbReference type="ChEBI" id="CHEBI:30413"/>
    </cofactor>
    <text evidence="12">The heme is bound between the two transmembrane subunits.</text>
</comment>
<dbReference type="Pfam" id="PF01127">
    <property type="entry name" value="Sdh_cyt"/>
    <property type="match status" value="1"/>
</dbReference>
<evidence type="ECO:0000313" key="15">
    <source>
        <dbReference type="Proteomes" id="UP000279959"/>
    </source>
</evidence>
<comment type="subcellular location">
    <subcellularLocation>
        <location evidence="2">Membrane</location>
    </subcellularLocation>
</comment>
<comment type="subunit">
    <text evidence="11">Part of an enzyme complex containing four subunits: a flavoprotein, an iron-sulfur protein, plus two membrane-anchoring proteins, SdhC and SdhD. The complex can form homotrimers.</text>
</comment>
<organism evidence="14 15">
    <name type="scientific">Sphingobium amiense</name>
    <dbReference type="NCBI Taxonomy" id="135719"/>
    <lineage>
        <taxon>Bacteria</taxon>
        <taxon>Pseudomonadati</taxon>
        <taxon>Pseudomonadota</taxon>
        <taxon>Alphaproteobacteria</taxon>
        <taxon>Sphingomonadales</taxon>
        <taxon>Sphingomonadaceae</taxon>
        <taxon>Sphingobium</taxon>
    </lineage>
</organism>
<keyword evidence="8 13" id="KW-1133">Transmembrane helix</keyword>
<proteinExistence type="inferred from homology"/>
<name>A0A494W1Q2_9SPHN</name>
<feature type="transmembrane region" description="Helical" evidence="13">
    <location>
        <begin position="85"/>
        <end position="105"/>
    </location>
</feature>
<dbReference type="GO" id="GO:0009055">
    <property type="term" value="F:electron transfer activity"/>
    <property type="evidence" value="ECO:0007669"/>
    <property type="project" value="InterPro"/>
</dbReference>
<evidence type="ECO:0000256" key="13">
    <source>
        <dbReference type="SAM" id="Phobius"/>
    </source>
</evidence>
<evidence type="ECO:0000256" key="8">
    <source>
        <dbReference type="ARBA" id="ARBA00022989"/>
    </source>
</evidence>
<keyword evidence="5 12" id="KW-0349">Heme</keyword>
<evidence type="ECO:0000256" key="6">
    <source>
        <dbReference type="ARBA" id="ARBA00022692"/>
    </source>
</evidence>
<comment type="function">
    <text evidence="1">Membrane-anchoring subunit of succinate dehydrogenase (SDH).</text>
</comment>
<accession>A0A494W1Q2</accession>
<dbReference type="GO" id="GO:0006099">
    <property type="term" value="P:tricarboxylic acid cycle"/>
    <property type="evidence" value="ECO:0007669"/>
    <property type="project" value="InterPro"/>
</dbReference>
<dbReference type="InterPro" id="IPR000701">
    <property type="entry name" value="SuccDH_FuR_B_TM-su"/>
</dbReference>
<dbReference type="SUPFAM" id="SSF81343">
    <property type="entry name" value="Fumarate reductase respiratory complex transmembrane subunits"/>
    <property type="match status" value="1"/>
</dbReference>
<dbReference type="Gene3D" id="1.20.1300.10">
    <property type="entry name" value="Fumarate reductase/succinate dehydrogenase, transmembrane subunit"/>
    <property type="match status" value="1"/>
</dbReference>
<dbReference type="GO" id="GO:0046872">
    <property type="term" value="F:metal ion binding"/>
    <property type="evidence" value="ECO:0007669"/>
    <property type="project" value="UniProtKB-KW"/>
</dbReference>
<dbReference type="CDD" id="cd03499">
    <property type="entry name" value="SQR_TypeC_SdhC"/>
    <property type="match status" value="1"/>
</dbReference>
<dbReference type="InterPro" id="IPR034804">
    <property type="entry name" value="SQR/QFR_C/D"/>
</dbReference>
<keyword evidence="10 13" id="KW-0472">Membrane</keyword>
<evidence type="ECO:0000256" key="10">
    <source>
        <dbReference type="ARBA" id="ARBA00023136"/>
    </source>
</evidence>
<feature type="transmembrane region" description="Helical" evidence="13">
    <location>
        <begin position="47"/>
        <end position="64"/>
    </location>
</feature>
<evidence type="ECO:0000256" key="1">
    <source>
        <dbReference type="ARBA" id="ARBA00004050"/>
    </source>
</evidence>
<feature type="binding site" description="axial binding residue" evidence="12">
    <location>
        <position position="62"/>
    </location>
    <ligand>
        <name>heme</name>
        <dbReference type="ChEBI" id="CHEBI:30413"/>
        <note>ligand shared with second transmembrane subunit</note>
    </ligand>
    <ligandPart>
        <name>Fe</name>
        <dbReference type="ChEBI" id="CHEBI:18248"/>
    </ligandPart>
</feature>
<keyword evidence="15" id="KW-1185">Reference proteome</keyword>
<keyword evidence="6 13" id="KW-0812">Transmembrane</keyword>
<evidence type="ECO:0000256" key="5">
    <source>
        <dbReference type="ARBA" id="ARBA00022617"/>
    </source>
</evidence>
<dbReference type="Proteomes" id="UP000279959">
    <property type="component" value="Chromosome"/>
</dbReference>
<evidence type="ECO:0000256" key="3">
    <source>
        <dbReference type="ARBA" id="ARBA00007244"/>
    </source>
</evidence>
<evidence type="ECO:0000256" key="2">
    <source>
        <dbReference type="ARBA" id="ARBA00004370"/>
    </source>
</evidence>
<comment type="similarity">
    <text evidence="3">Belongs to the cytochrome b560 family.</text>
</comment>
<dbReference type="GO" id="GO:0016020">
    <property type="term" value="C:membrane"/>
    <property type="evidence" value="ECO:0007669"/>
    <property type="project" value="UniProtKB-SubCell"/>
</dbReference>
<keyword evidence="7 12" id="KW-0479">Metal-binding</keyword>
<dbReference type="NCBIfam" id="TIGR02970">
    <property type="entry name" value="succ_dehyd_cytB"/>
    <property type="match status" value="1"/>
</dbReference>
<sequence>MAVSIMHRVTGNGLATAGALGVVWWLMAAAMGPEAYAFFIRCATSPIGYLVMVGLSWFFFQHLVSGLRHFVLDMGAGYELRTNKSWSLATFALSAGLTVLFWLFIFGKAF</sequence>
<dbReference type="EMBL" id="AP018664">
    <property type="protein sequence ID" value="BBD98583.1"/>
    <property type="molecule type" value="Genomic_DNA"/>
</dbReference>
<dbReference type="PIRSF" id="PIRSF000178">
    <property type="entry name" value="SDH_cyt_b560"/>
    <property type="match status" value="1"/>
</dbReference>
<protein>
    <recommendedName>
        <fullName evidence="4">Succinate dehydrogenase cytochrome b556 subunit</fullName>
    </recommendedName>
</protein>
<gene>
    <name evidence="14" type="ORF">SAMIE_1020840</name>
</gene>
<evidence type="ECO:0000256" key="4">
    <source>
        <dbReference type="ARBA" id="ARBA00020076"/>
    </source>
</evidence>
<dbReference type="AlphaFoldDB" id="A0A494W1Q2"/>
<reference evidence="14 15" key="1">
    <citation type="submission" date="2018-05" db="EMBL/GenBank/DDBJ databases">
        <title>Complete Genome Sequence of the Nonylphenol-Degrading Bacterium Sphingobium amiense DSM 16289T.</title>
        <authorList>
            <person name="Ootsuka M."/>
            <person name="Nishizawa T."/>
            <person name="Ohta H."/>
        </authorList>
    </citation>
    <scope>NUCLEOTIDE SEQUENCE [LARGE SCALE GENOMIC DNA]</scope>
    <source>
        <strain evidence="14 15">DSM 16289</strain>
    </source>
</reference>
<evidence type="ECO:0000256" key="11">
    <source>
        <dbReference type="ARBA" id="ARBA00025912"/>
    </source>
</evidence>
<evidence type="ECO:0000256" key="7">
    <source>
        <dbReference type="ARBA" id="ARBA00022723"/>
    </source>
</evidence>
<dbReference type="KEGG" id="sami:SAMIE_1020840"/>